<dbReference type="EMBL" id="NCKW01005098">
    <property type="protein sequence ID" value="POM73523.1"/>
    <property type="molecule type" value="Genomic_DNA"/>
</dbReference>
<evidence type="ECO:0000256" key="1">
    <source>
        <dbReference type="SAM" id="MobiDB-lite"/>
    </source>
</evidence>
<name>A0A2P4Y6T9_9STRA</name>
<dbReference type="AlphaFoldDB" id="A0A2P4Y6T9"/>
<dbReference type="Proteomes" id="UP000237271">
    <property type="component" value="Unassembled WGS sequence"/>
</dbReference>
<feature type="region of interest" description="Disordered" evidence="1">
    <location>
        <begin position="205"/>
        <end position="283"/>
    </location>
</feature>
<feature type="compositionally biased region" description="Polar residues" evidence="1">
    <location>
        <begin position="253"/>
        <end position="266"/>
    </location>
</feature>
<reference evidence="2 3" key="1">
    <citation type="journal article" date="2017" name="Genome Biol. Evol.">
        <title>Phytophthora megakarya and P. palmivora, closely related causal agents of cacao black pod rot, underwent increases in genome sizes and gene numbers by different mechanisms.</title>
        <authorList>
            <person name="Ali S.S."/>
            <person name="Shao J."/>
            <person name="Lary D.J."/>
            <person name="Kronmiller B."/>
            <person name="Shen D."/>
            <person name="Strem M.D."/>
            <person name="Amoako-Attah I."/>
            <person name="Akrofi A.Y."/>
            <person name="Begoude B.A."/>
            <person name="Ten Hoopen G.M."/>
            <person name="Coulibaly K."/>
            <person name="Kebe B.I."/>
            <person name="Melnick R.L."/>
            <person name="Guiltinan M.J."/>
            <person name="Tyler B.M."/>
            <person name="Meinhardt L.W."/>
            <person name="Bailey B.A."/>
        </authorList>
    </citation>
    <scope>NUCLEOTIDE SEQUENCE [LARGE SCALE GENOMIC DNA]</scope>
    <source>
        <strain evidence="3">sbr112.9</strain>
    </source>
</reference>
<accession>A0A2P4Y6T9</accession>
<feature type="compositionally biased region" description="Basic and acidic residues" evidence="1">
    <location>
        <begin position="222"/>
        <end position="241"/>
    </location>
</feature>
<gene>
    <name evidence="2" type="ORF">PHPALM_9621</name>
</gene>
<keyword evidence="3" id="KW-1185">Reference proteome</keyword>
<evidence type="ECO:0000313" key="3">
    <source>
        <dbReference type="Proteomes" id="UP000237271"/>
    </source>
</evidence>
<organism evidence="2 3">
    <name type="scientific">Phytophthora palmivora</name>
    <dbReference type="NCBI Taxonomy" id="4796"/>
    <lineage>
        <taxon>Eukaryota</taxon>
        <taxon>Sar</taxon>
        <taxon>Stramenopiles</taxon>
        <taxon>Oomycota</taxon>
        <taxon>Peronosporomycetes</taxon>
        <taxon>Peronosporales</taxon>
        <taxon>Peronosporaceae</taxon>
        <taxon>Phytophthora</taxon>
    </lineage>
</organism>
<dbReference type="OrthoDB" id="165161at2759"/>
<evidence type="ECO:0000313" key="2">
    <source>
        <dbReference type="EMBL" id="POM73523.1"/>
    </source>
</evidence>
<comment type="caution">
    <text evidence="2">The sequence shown here is derived from an EMBL/GenBank/DDBJ whole genome shotgun (WGS) entry which is preliminary data.</text>
</comment>
<protein>
    <submittedName>
        <fullName evidence="2">Uncharacterized protein</fullName>
    </submittedName>
</protein>
<proteinExistence type="predicted"/>
<sequence>MIDDVSTTDDDRYFKASSQLPTPVAIDDCVRMWIPAARVTADHNTDEILRSLADGSQPETWKTHRASLRDFVRIPNQGISFLCTSDAALHSLGGIQLTICGKPATIRKHSKYDRLYFVDLTRLPSDVPDRTIYNWFLDRGARPVLITPTFVEGELKSRDRTVYFNSQRCPSGLFLEDDEPLREIYFDTEEKPCFVQHRIRKYNRVKPPSLRKPIVPQSPTTRSDDGDNSMRGDDTSSRPDDAAVPADDVSISGPIQPSLQEPTPSSAPGPASLPRASGVSTRAKIQKKTLILDTVSSTDPTWKLVQASRRGVTTNAGPSTDPTWKLVQASRRGVTTNAGPVTQPEGLTPCTLIDDASDPAALPYEMVALSVHNTYEVLTDYAYDEAQPPDVDIQVYTEDGSTITGFLEDSSLVVHRQAAQTLMQTRKLTPKASHVSAADLDALIAEFIAKDVQQYQSHEDLLAAIEVQPAYLRQMYKLPTDWQERTHRAHAVYRATRGLQLPGGQTDVWAYLQSKFTTPTPSPSDLFDYVFPTDETRGAALCWSRCDLFLMVFAPGVYFDPVKLKMLLPDKLQAKRLRNTPFLLWSDVNLQFLTHTDMVQVFQSDTRTPTSVQGSLKFLKDTQLPPVETVPSQVVHTQL</sequence>